<reference evidence="2" key="1">
    <citation type="submission" date="2007-09" db="EMBL/GenBank/DDBJ databases">
        <title>Toxic transcriptome analysis of Lychas mucronatus: molecular mechanisms regulating diversity of scorpion venom peptides.</title>
        <authorList>
            <person name="Li W."/>
            <person name="Ma Y."/>
            <person name="Cao Z."/>
        </authorList>
    </citation>
    <scope>NUCLEOTIDE SEQUENCE</scope>
    <source>
        <tissue evidence="2">Venom gland</tissue>
    </source>
</reference>
<dbReference type="EMBL" id="EU163873">
    <property type="protein sequence ID" value="ABY26682.1"/>
    <property type="molecule type" value="mRNA"/>
</dbReference>
<evidence type="ECO:0000313" key="2">
    <source>
        <dbReference type="EMBL" id="ABY26682.1"/>
    </source>
</evidence>
<keyword evidence="1" id="KW-0732">Signal</keyword>
<accession>A0A0U1S507</accession>
<proteinExistence type="evidence at transcript level"/>
<feature type="chain" id="PRO_5006829081" evidence="1">
    <location>
        <begin position="22"/>
        <end position="99"/>
    </location>
</feature>
<protein>
    <submittedName>
        <fullName evidence="2">VP6.1</fullName>
    </submittedName>
</protein>
<organism evidence="2">
    <name type="scientific">Lychas mucronatus</name>
    <name type="common">Chinese swimming scorpion</name>
    <dbReference type="NCBI Taxonomy" id="172552"/>
    <lineage>
        <taxon>Eukaryota</taxon>
        <taxon>Metazoa</taxon>
        <taxon>Ecdysozoa</taxon>
        <taxon>Arthropoda</taxon>
        <taxon>Chelicerata</taxon>
        <taxon>Arachnida</taxon>
        <taxon>Scorpiones</taxon>
        <taxon>Buthida</taxon>
        <taxon>Buthoidea</taxon>
        <taxon>Buthidae</taxon>
        <taxon>Lychas</taxon>
    </lineage>
</organism>
<evidence type="ECO:0000256" key="1">
    <source>
        <dbReference type="SAM" id="SignalP"/>
    </source>
</evidence>
<dbReference type="AlphaFoldDB" id="A0A0U1S507"/>
<feature type="signal peptide" evidence="1">
    <location>
        <begin position="1"/>
        <end position="21"/>
    </location>
</feature>
<name>A0A0U1S507_LYCMC</name>
<sequence>MMTIKLIVIFTALLAVKIHQARVINEENFDVGNTNSTTTFSFYHTSTSIRCINGVCDVNISCEGNCSPTCNCNDICNNLCPNNSCKCNCKCNNNSAAIN</sequence>